<feature type="domain" description="Transglutaminase-like" evidence="2">
    <location>
        <begin position="232"/>
        <end position="287"/>
    </location>
</feature>
<evidence type="ECO:0000259" key="2">
    <source>
        <dbReference type="SMART" id="SM00460"/>
    </source>
</evidence>
<dbReference type="SMART" id="SM00460">
    <property type="entry name" value="TGc"/>
    <property type="match status" value="1"/>
</dbReference>
<protein>
    <submittedName>
        <fullName evidence="3">Transglutaminase</fullName>
    </submittedName>
</protein>
<dbReference type="PANTHER" id="PTHR33490:SF6">
    <property type="entry name" value="SLL1049 PROTEIN"/>
    <property type="match status" value="1"/>
</dbReference>
<accession>A0A084JPK1</accession>
<sequence length="327" mass="35398">MNKNGTVMAAACAAILFSFGGFVSGSNIAAADSTEESIEWKTVVSIEDEAVPLYSKPSGSNVRTPQAPGTVTYGNGTALVDASNASHGYVMVQYSGNSSKIKVQVIKNGGETYSYDLNARSSYEVFPLTEGNGNYTVRVLEQVQGNQYAIKSSSDIKVTLADQFEPFLYPNQYVNFTSGSAVVKKGEELAASAPDAIGVVTNVYNFVVKNFTYDTALASSVQSGYLPDVDQVLSQKKGICFDYAAVMTAMLRSQNIPTKLVVGYTGSLYHAWVNVYIEGQGWVDNIIYFDGYDWKLMDPTFASSGGSDPSIQQYITNSSNYKAKYTY</sequence>
<dbReference type="Gene3D" id="3.10.620.30">
    <property type="match status" value="1"/>
</dbReference>
<feature type="chain" id="PRO_5038901143" evidence="1">
    <location>
        <begin position="30"/>
        <end position="327"/>
    </location>
</feature>
<organism evidence="3 4">
    <name type="scientific">Lacrimispora celerecrescens</name>
    <dbReference type="NCBI Taxonomy" id="29354"/>
    <lineage>
        <taxon>Bacteria</taxon>
        <taxon>Bacillati</taxon>
        <taxon>Bacillota</taxon>
        <taxon>Clostridia</taxon>
        <taxon>Lachnospirales</taxon>
        <taxon>Lachnospiraceae</taxon>
        <taxon>Lacrimispora</taxon>
    </lineage>
</organism>
<feature type="signal peptide" evidence="1">
    <location>
        <begin position="1"/>
        <end position="29"/>
    </location>
</feature>
<dbReference type="InterPro" id="IPR038765">
    <property type="entry name" value="Papain-like_cys_pep_sf"/>
</dbReference>
<dbReference type="EMBL" id="JPME01000008">
    <property type="protein sequence ID" value="KEZ90885.1"/>
    <property type="molecule type" value="Genomic_DNA"/>
</dbReference>
<dbReference type="Pfam" id="PF01841">
    <property type="entry name" value="Transglut_core"/>
    <property type="match status" value="1"/>
</dbReference>
<gene>
    <name evidence="3" type="ORF">IO98_05720</name>
</gene>
<dbReference type="STRING" id="29354.IO98_05720"/>
<dbReference type="PANTHER" id="PTHR33490">
    <property type="entry name" value="BLR5614 PROTEIN-RELATED"/>
    <property type="match status" value="1"/>
</dbReference>
<dbReference type="AlphaFoldDB" id="A0A084JPK1"/>
<comment type="caution">
    <text evidence="3">The sequence shown here is derived from an EMBL/GenBank/DDBJ whole genome shotgun (WGS) entry which is preliminary data.</text>
</comment>
<keyword evidence="4" id="KW-1185">Reference proteome</keyword>
<evidence type="ECO:0000313" key="4">
    <source>
        <dbReference type="Proteomes" id="UP000028525"/>
    </source>
</evidence>
<proteinExistence type="predicted"/>
<evidence type="ECO:0000256" key="1">
    <source>
        <dbReference type="SAM" id="SignalP"/>
    </source>
</evidence>
<dbReference type="InterPro" id="IPR002931">
    <property type="entry name" value="Transglutaminase-like"/>
</dbReference>
<reference evidence="3 4" key="1">
    <citation type="submission" date="2014-07" db="EMBL/GenBank/DDBJ databases">
        <title>Draft genome of Clostridium celerecrescens 152B isolated from sediments associated with methane hydrate from Krishna Godavari basin.</title>
        <authorList>
            <person name="Honkalas V.S."/>
            <person name="Dabir A.P."/>
            <person name="Arora P."/>
            <person name="Dhakephalkar P.K."/>
        </authorList>
    </citation>
    <scope>NUCLEOTIDE SEQUENCE [LARGE SCALE GENOMIC DNA]</scope>
    <source>
        <strain evidence="3 4">152B</strain>
    </source>
</reference>
<keyword evidence="1" id="KW-0732">Signal</keyword>
<name>A0A084JPK1_9FIRM</name>
<dbReference type="Proteomes" id="UP000028525">
    <property type="component" value="Unassembled WGS sequence"/>
</dbReference>
<dbReference type="RefSeq" id="WP_038279312.1">
    <property type="nucleotide sequence ID" value="NZ_JPME01000008.1"/>
</dbReference>
<dbReference type="SUPFAM" id="SSF54001">
    <property type="entry name" value="Cysteine proteinases"/>
    <property type="match status" value="1"/>
</dbReference>
<evidence type="ECO:0000313" key="3">
    <source>
        <dbReference type="EMBL" id="KEZ90885.1"/>
    </source>
</evidence>